<dbReference type="Pfam" id="PF25917">
    <property type="entry name" value="BSH_RND"/>
    <property type="match status" value="1"/>
</dbReference>
<keyword evidence="4" id="KW-0472">Membrane</keyword>
<dbReference type="RefSeq" id="WP_132081142.1">
    <property type="nucleotide sequence ID" value="NZ_SLUI01000008.1"/>
</dbReference>
<dbReference type="Gene3D" id="2.40.30.170">
    <property type="match status" value="1"/>
</dbReference>
<keyword evidence="3" id="KW-0813">Transport</keyword>
<comment type="subcellular location">
    <subcellularLocation>
        <location evidence="1">Cell envelope</location>
    </subcellularLocation>
</comment>
<protein>
    <submittedName>
        <fullName evidence="8">HlyD family secretion protein/macrolide-specific efflux system membrane fusion protein</fullName>
    </submittedName>
</protein>
<dbReference type="InterPro" id="IPR006143">
    <property type="entry name" value="RND_pump_MFP"/>
</dbReference>
<name>A0A4R1PW19_9FIRM</name>
<dbReference type="GO" id="GO:1990281">
    <property type="term" value="C:efflux pump complex"/>
    <property type="evidence" value="ECO:0007669"/>
    <property type="project" value="TreeGrafter"/>
</dbReference>
<dbReference type="SUPFAM" id="SSF111369">
    <property type="entry name" value="HlyD-like secretion proteins"/>
    <property type="match status" value="1"/>
</dbReference>
<proteinExistence type="inferred from homology"/>
<dbReference type="OrthoDB" id="9809068at2"/>
<dbReference type="EMBL" id="SLUI01000008">
    <property type="protein sequence ID" value="TCL36463.1"/>
    <property type="molecule type" value="Genomic_DNA"/>
</dbReference>
<evidence type="ECO:0000313" key="8">
    <source>
        <dbReference type="EMBL" id="TCL36463.1"/>
    </source>
</evidence>
<feature type="domain" description="Multidrug resistance protein MdtA-like barrel-sandwich hybrid" evidence="5">
    <location>
        <begin position="66"/>
        <end position="194"/>
    </location>
</feature>
<dbReference type="Gene3D" id="2.40.50.100">
    <property type="match status" value="1"/>
</dbReference>
<dbReference type="Gene3D" id="1.10.287.470">
    <property type="entry name" value="Helix hairpin bin"/>
    <property type="match status" value="1"/>
</dbReference>
<feature type="domain" description="YknX-like beta-barrel" evidence="7">
    <location>
        <begin position="202"/>
        <end position="276"/>
    </location>
</feature>
<dbReference type="InterPro" id="IPR058625">
    <property type="entry name" value="MdtA-like_BSH"/>
</dbReference>
<evidence type="ECO:0000256" key="4">
    <source>
        <dbReference type="SAM" id="Phobius"/>
    </source>
</evidence>
<reference evidence="8 9" key="1">
    <citation type="submission" date="2019-03" db="EMBL/GenBank/DDBJ databases">
        <title>Genomic Encyclopedia of Type Strains, Phase IV (KMG-IV): sequencing the most valuable type-strain genomes for metagenomic binning, comparative biology and taxonomic classification.</title>
        <authorList>
            <person name="Goeker M."/>
        </authorList>
    </citation>
    <scope>NUCLEOTIDE SEQUENCE [LARGE SCALE GENOMIC DNA]</scope>
    <source>
        <strain evidence="8 9">DSM 15969</strain>
    </source>
</reference>
<evidence type="ECO:0000259" key="5">
    <source>
        <dbReference type="Pfam" id="PF25917"/>
    </source>
</evidence>
<sequence>MAALGNTILKYKSWLIAILVIAGTAQLSYTWYQNKNKPAVNVRTAAVERGDLISYVSATGTIKPVNSVDISSKITGLIRQVGVNENEQVTAGQVLAVLDDTHLRAMVMQAQSKLNNAAANLERLERLGASGAIALQQLDAARMEYEVARAACDDAVAQLGDTIIKAPISGTVIGKPIPAGQTVAPGISTPMVLMTIADMSKMQIETQVDESDIGKVVEGQQVTFTVDAYSGRTFTGTVSNISQKANIQQNVVYYPVIIDVDAAAGLKPTMTARVTIHAGEVKNALLVPLTVVKENKAGRYIQVLQDGQPQNVTVTTGLMGDDKVEVLSGLKDGDQLILPQAKTGPNNSGAARGMFGR</sequence>
<accession>A0A4R1PW19</accession>
<dbReference type="Pfam" id="PF25990">
    <property type="entry name" value="Beta-barrel_YknX"/>
    <property type="match status" value="1"/>
</dbReference>
<evidence type="ECO:0000256" key="1">
    <source>
        <dbReference type="ARBA" id="ARBA00004196"/>
    </source>
</evidence>
<comment type="similarity">
    <text evidence="2">Belongs to the membrane fusion protein (MFP) (TC 8.A.1) family.</text>
</comment>
<dbReference type="Gene3D" id="6.20.50.140">
    <property type="match status" value="1"/>
</dbReference>
<gene>
    <name evidence="8" type="ORF">EV210_108103</name>
</gene>
<dbReference type="InterPro" id="IPR058627">
    <property type="entry name" value="MdtA-like_C"/>
</dbReference>
<evidence type="ECO:0000259" key="6">
    <source>
        <dbReference type="Pfam" id="PF25967"/>
    </source>
</evidence>
<dbReference type="Pfam" id="PF25967">
    <property type="entry name" value="RND-MFP_C"/>
    <property type="match status" value="1"/>
</dbReference>
<keyword evidence="4" id="KW-0812">Transmembrane</keyword>
<evidence type="ECO:0000313" key="9">
    <source>
        <dbReference type="Proteomes" id="UP000295063"/>
    </source>
</evidence>
<feature type="transmembrane region" description="Helical" evidence="4">
    <location>
        <begin position="12"/>
        <end position="32"/>
    </location>
</feature>
<feature type="domain" description="Multidrug resistance protein MdtA-like C-terminal permuted SH3" evidence="6">
    <location>
        <begin position="283"/>
        <end position="339"/>
    </location>
</feature>
<dbReference type="GO" id="GO:0015562">
    <property type="term" value="F:efflux transmembrane transporter activity"/>
    <property type="evidence" value="ECO:0007669"/>
    <property type="project" value="TreeGrafter"/>
</dbReference>
<dbReference type="AlphaFoldDB" id="A0A4R1PW19"/>
<keyword evidence="9" id="KW-1185">Reference proteome</keyword>
<keyword evidence="4" id="KW-1133">Transmembrane helix</keyword>
<organism evidence="8 9">
    <name type="scientific">Anaerospora hongkongensis</name>
    <dbReference type="NCBI Taxonomy" id="244830"/>
    <lineage>
        <taxon>Bacteria</taxon>
        <taxon>Bacillati</taxon>
        <taxon>Bacillota</taxon>
        <taxon>Negativicutes</taxon>
        <taxon>Selenomonadales</taxon>
        <taxon>Sporomusaceae</taxon>
        <taxon>Anaerospora</taxon>
    </lineage>
</organism>
<evidence type="ECO:0000256" key="3">
    <source>
        <dbReference type="ARBA" id="ARBA00022448"/>
    </source>
</evidence>
<comment type="caution">
    <text evidence="8">The sequence shown here is derived from an EMBL/GenBank/DDBJ whole genome shotgun (WGS) entry which is preliminary data.</text>
</comment>
<evidence type="ECO:0000256" key="2">
    <source>
        <dbReference type="ARBA" id="ARBA00009477"/>
    </source>
</evidence>
<dbReference type="NCBIfam" id="TIGR01730">
    <property type="entry name" value="RND_mfp"/>
    <property type="match status" value="1"/>
</dbReference>
<dbReference type="PANTHER" id="PTHR30469:SF33">
    <property type="entry name" value="SLR1207 PROTEIN"/>
    <property type="match status" value="1"/>
</dbReference>
<dbReference type="PANTHER" id="PTHR30469">
    <property type="entry name" value="MULTIDRUG RESISTANCE PROTEIN MDTA"/>
    <property type="match status" value="1"/>
</dbReference>
<dbReference type="Proteomes" id="UP000295063">
    <property type="component" value="Unassembled WGS sequence"/>
</dbReference>
<dbReference type="InterPro" id="IPR058636">
    <property type="entry name" value="Beta-barrel_YknX"/>
</dbReference>
<evidence type="ECO:0000259" key="7">
    <source>
        <dbReference type="Pfam" id="PF25990"/>
    </source>
</evidence>